<comment type="similarity">
    <text evidence="1">Belongs to the ACBP family.</text>
</comment>
<dbReference type="InterPro" id="IPR035984">
    <property type="entry name" value="Acyl-CoA-binding_sf"/>
</dbReference>
<proteinExistence type="inferred from homology"/>
<protein>
    <recommendedName>
        <fullName evidence="3">ACB domain-containing protein</fullName>
    </recommendedName>
</protein>
<dbReference type="OrthoDB" id="346910at2759"/>
<reference evidence="5" key="1">
    <citation type="submission" date="2020-01" db="EMBL/GenBank/DDBJ databases">
        <authorList>
            <consortium name="DOE Joint Genome Institute"/>
            <person name="Haridas S."/>
            <person name="Albert R."/>
            <person name="Binder M."/>
            <person name="Bloem J."/>
            <person name="Labutti K."/>
            <person name="Salamov A."/>
            <person name="Andreopoulos B."/>
            <person name="Baker S.E."/>
            <person name="Barry K."/>
            <person name="Bills G."/>
            <person name="Bluhm B.H."/>
            <person name="Cannon C."/>
            <person name="Castanera R."/>
            <person name="Culley D.E."/>
            <person name="Daum C."/>
            <person name="Ezra D."/>
            <person name="Gonzalez J.B."/>
            <person name="Henrissat B."/>
            <person name="Kuo A."/>
            <person name="Liang C."/>
            <person name="Lipzen A."/>
            <person name="Lutzoni F."/>
            <person name="Magnuson J."/>
            <person name="Mondo S."/>
            <person name="Nolan M."/>
            <person name="Ohm R."/>
            <person name="Pangilinan J."/>
            <person name="Park H.-J."/>
            <person name="Ramirez L."/>
            <person name="Alfaro M."/>
            <person name="Sun H."/>
            <person name="Tritt A."/>
            <person name="Yoshinaga Y."/>
            <person name="Zwiers L.-H."/>
            <person name="Turgeon B.G."/>
            <person name="Goodwin S.B."/>
            <person name="Spatafora J.W."/>
            <person name="Crous P.W."/>
            <person name="Grigoriev I.V."/>
        </authorList>
    </citation>
    <scope>NUCLEOTIDE SEQUENCE</scope>
    <source>
        <strain evidence="5">CBS 342.82</strain>
    </source>
</reference>
<dbReference type="Proteomes" id="UP000504637">
    <property type="component" value="Unplaced"/>
</dbReference>
<dbReference type="GO" id="GO:0000062">
    <property type="term" value="F:fatty-acyl-CoA binding"/>
    <property type="evidence" value="ECO:0007669"/>
    <property type="project" value="InterPro"/>
</dbReference>
<reference evidence="5" key="3">
    <citation type="submission" date="2025-08" db="UniProtKB">
        <authorList>
            <consortium name="RefSeq"/>
        </authorList>
    </citation>
    <scope>IDENTIFICATION</scope>
    <source>
        <strain evidence="5">CBS 342.82</strain>
    </source>
</reference>
<dbReference type="InterPro" id="IPR014352">
    <property type="entry name" value="FERM/acyl-CoA-bd_prot_sf"/>
</dbReference>
<dbReference type="PANTHER" id="PTHR23310">
    <property type="entry name" value="ACYL-COA-BINDING PROTEIN, ACBP"/>
    <property type="match status" value="1"/>
</dbReference>
<organism evidence="5">
    <name type="scientific">Dissoconium aciculare CBS 342.82</name>
    <dbReference type="NCBI Taxonomy" id="1314786"/>
    <lineage>
        <taxon>Eukaryota</taxon>
        <taxon>Fungi</taxon>
        <taxon>Dikarya</taxon>
        <taxon>Ascomycota</taxon>
        <taxon>Pezizomycotina</taxon>
        <taxon>Dothideomycetes</taxon>
        <taxon>Dothideomycetidae</taxon>
        <taxon>Mycosphaerellales</taxon>
        <taxon>Dissoconiaceae</taxon>
        <taxon>Dissoconium</taxon>
    </lineage>
</organism>
<dbReference type="SUPFAM" id="SSF47027">
    <property type="entry name" value="Acyl-CoA binding protein"/>
    <property type="match status" value="1"/>
</dbReference>
<dbReference type="PANTHER" id="PTHR23310:SF62">
    <property type="entry name" value="ACYL-COA BINDING PROTEIN 1, ISOFORM A"/>
    <property type="match status" value="1"/>
</dbReference>
<evidence type="ECO:0000313" key="5">
    <source>
        <dbReference type="RefSeq" id="XP_033456702.1"/>
    </source>
</evidence>
<accession>A0A6J3LV73</accession>
<gene>
    <name evidence="5" type="ORF">K489DRAFT_383914</name>
</gene>
<reference evidence="5" key="2">
    <citation type="submission" date="2020-04" db="EMBL/GenBank/DDBJ databases">
        <authorList>
            <consortium name="NCBI Genome Project"/>
        </authorList>
    </citation>
    <scope>NUCLEOTIDE SEQUENCE</scope>
    <source>
        <strain evidence="5">CBS 342.82</strain>
    </source>
</reference>
<sequence>MSAEWTDKGPAPQSDDFKKAVEEVKKLKQSPTNEQLLTVYGLYKTAVNDPHFSAVKGNEPWSVNVTAAAQKWRAWKAVADTGITPEEAQKKYVDLVGELKERYGLEA</sequence>
<dbReference type="InterPro" id="IPR000582">
    <property type="entry name" value="Acyl-CoA-binding_protein"/>
</dbReference>
<evidence type="ECO:0000259" key="3">
    <source>
        <dbReference type="PROSITE" id="PS51228"/>
    </source>
</evidence>
<name>A0A6J3LV73_9PEZI</name>
<keyword evidence="4" id="KW-1185">Reference proteome</keyword>
<evidence type="ECO:0000313" key="4">
    <source>
        <dbReference type="Proteomes" id="UP000504637"/>
    </source>
</evidence>
<dbReference type="Gene3D" id="1.20.80.10">
    <property type="match status" value="1"/>
</dbReference>
<dbReference type="AlphaFoldDB" id="A0A6J3LV73"/>
<dbReference type="PRINTS" id="PR00689">
    <property type="entry name" value="ACOABINDINGP"/>
</dbReference>
<evidence type="ECO:0000256" key="1">
    <source>
        <dbReference type="ARBA" id="ARBA00005567"/>
    </source>
</evidence>
<keyword evidence="2" id="KW-0446">Lipid-binding</keyword>
<dbReference type="RefSeq" id="XP_033456702.1">
    <property type="nucleotide sequence ID" value="XM_033605730.1"/>
</dbReference>
<dbReference type="Pfam" id="PF00887">
    <property type="entry name" value="ACBP"/>
    <property type="match status" value="1"/>
</dbReference>
<evidence type="ECO:0000256" key="2">
    <source>
        <dbReference type="ARBA" id="ARBA00023121"/>
    </source>
</evidence>
<dbReference type="GO" id="GO:0006631">
    <property type="term" value="P:fatty acid metabolic process"/>
    <property type="evidence" value="ECO:0007669"/>
    <property type="project" value="TreeGrafter"/>
</dbReference>
<dbReference type="PROSITE" id="PS51228">
    <property type="entry name" value="ACB_2"/>
    <property type="match status" value="1"/>
</dbReference>
<feature type="domain" description="ACB" evidence="3">
    <location>
        <begin position="13"/>
        <end position="105"/>
    </location>
</feature>
<dbReference type="GeneID" id="54363530"/>